<dbReference type="Pfam" id="PF13362">
    <property type="entry name" value="Toprim_3"/>
    <property type="match status" value="1"/>
</dbReference>
<evidence type="ECO:0000313" key="3">
    <source>
        <dbReference type="Proteomes" id="UP000663651"/>
    </source>
</evidence>
<sequence>MIDFNTTLRLVEPTEELFRRAMQEVGIAPPGEIIADGKRHRFHLPDDKWKTENGYYQAWADENPTIIFGSWKDHGPGNWHKWTAKKEVEFTAAEREAYRQRIAESKRLQKEEEQRRHTECRGKSLFIWNNAPPAREDHPYLVRKNVKGHGLKEWKDSLVAPVMDMGGTLQGLQFIGPDGSKNFKAGTAISGHFSPIGDFTGGAFLIAEGYATGATLHEVTGYPVAVAFNAGNLKPVSEAFRAQYPDAALIVCADDDHATGGNPGLTKATEAAQAVGGFLAVPCFPEGRGAKDTDFNDLARLAGLEAVMASISAATTPEPKPTETISNTSQLSLSSWAVENYTQGDPEPQKMLVSGRFPLGKPGLVAAMGDTGKGFLFLDLGVKVAFGCDVLKHEAFGGLVEAEGPVVIIAAEDDAPTIHSRINSLDPTGRRFKYPGRLIIVPLPTAGGVPRFLDANKYGSLQETDTFHRMADDLEKLKPALICFDPMQPLFPVDLNKNENGQFAATLLSRLASRTGAATIGAHHMKKTGEINSLAEAREAIRGASALVDGCRFAYALWPVSEKDGRATCKALKVDYMANRVVNGGIVKSNGPADRTVTTYVRNDFGLLVDRTFEIKSRGTRRDEADEILVAAITTAAATGRPFTRTGVNGVGQRRHELPEALQCFGRERLESMAQTLLDSNKVVTCLANGTTVKWLDVPGGPFAEGRGSFEAGSGGRK</sequence>
<gene>
    <name evidence="2" type="ORF">JZM60_01960</name>
</gene>
<proteinExistence type="predicted"/>
<name>A0ABX7Q5B8_9BACT</name>
<dbReference type="Proteomes" id="UP000663651">
    <property type="component" value="Chromosome"/>
</dbReference>
<dbReference type="InterPro" id="IPR034154">
    <property type="entry name" value="TOPRIM_DnaG/twinkle"/>
</dbReference>
<protein>
    <submittedName>
        <fullName evidence="2">AAA family ATPase</fullName>
    </submittedName>
</protein>
<dbReference type="InterPro" id="IPR006171">
    <property type="entry name" value="TOPRIM_dom"/>
</dbReference>
<accession>A0ABX7Q5B8</accession>
<dbReference type="InterPro" id="IPR027417">
    <property type="entry name" value="P-loop_NTPase"/>
</dbReference>
<dbReference type="Gene3D" id="3.40.50.300">
    <property type="entry name" value="P-loop containing nucleotide triphosphate hydrolases"/>
    <property type="match status" value="1"/>
</dbReference>
<dbReference type="SUPFAM" id="SSF52540">
    <property type="entry name" value="P-loop containing nucleoside triphosphate hydrolases"/>
    <property type="match status" value="1"/>
</dbReference>
<dbReference type="CDD" id="cd01029">
    <property type="entry name" value="TOPRIM_primases"/>
    <property type="match status" value="1"/>
</dbReference>
<dbReference type="Pfam" id="PF13481">
    <property type="entry name" value="AAA_25"/>
    <property type="match status" value="1"/>
</dbReference>
<evidence type="ECO:0000259" key="1">
    <source>
        <dbReference type="Pfam" id="PF13362"/>
    </source>
</evidence>
<feature type="domain" description="Toprim" evidence="1">
    <location>
        <begin position="205"/>
        <end position="303"/>
    </location>
</feature>
<keyword evidence="3" id="KW-1185">Reference proteome</keyword>
<reference evidence="2 3" key="1">
    <citation type="submission" date="2021-03" db="EMBL/GenBank/DDBJ databases">
        <title>Geobacter metallireducens gen. nov. sp. nov., a microorganism capable of coupling the complete oxidation of organic compounds to the reduction of iron and other metals.</title>
        <authorList>
            <person name="Li Y."/>
        </authorList>
    </citation>
    <scope>NUCLEOTIDE SEQUENCE [LARGE SCALE GENOMIC DNA]</scope>
    <source>
        <strain evidence="2 3">Jerry-YX</strain>
    </source>
</reference>
<evidence type="ECO:0000313" key="2">
    <source>
        <dbReference type="EMBL" id="QSV46081.1"/>
    </source>
</evidence>
<organism evidence="2 3">
    <name type="scientific">Geobacter benzoatilyticus</name>
    <dbReference type="NCBI Taxonomy" id="2815309"/>
    <lineage>
        <taxon>Bacteria</taxon>
        <taxon>Pseudomonadati</taxon>
        <taxon>Thermodesulfobacteriota</taxon>
        <taxon>Desulfuromonadia</taxon>
        <taxon>Geobacterales</taxon>
        <taxon>Geobacteraceae</taxon>
        <taxon>Geobacter</taxon>
    </lineage>
</organism>
<dbReference type="EMBL" id="CP071382">
    <property type="protein sequence ID" value="QSV46081.1"/>
    <property type="molecule type" value="Genomic_DNA"/>
</dbReference>
<dbReference type="RefSeq" id="WP_207163869.1">
    <property type="nucleotide sequence ID" value="NZ_CP071382.1"/>
</dbReference>